<sequence>MMNTKATRQIRFALILIIVITLLLFYNGYNCFGNTTHILSYQFNNGDTSDSGSSGIPLPASFASHYSGSKDVPLSSGALNLFYSSFQCVGGNPGDMGTQGSWGDRQCIFHNVCVQGNESSSLYIVDYFYPASISSLSSTIIRVNDTFLGLRHGLPGGEDASKIQVRLVPMNHSDQTDPNRNLRYLDETYLMYQILPDKDMNFGHVIFDDAFGLYATLRQFRATRYNSPNKNHVLVFQSCDHFAGRLNELCVKFTKGIFPTITSHPVRSINSLFDSSVNSNRICFRELVAGQGASGAIGWDLLLTHRINPNIIPKQHHILLVNKKGRRRFHNLDDIYNKMLSTPRYAGIKITIADDFKNLTITQQLELFQTVTIAISPCGGISLLFFFLPRQSVLIVSGYPYMARMEAQLWDYQTHLRVIHYPIQSNDEFVLPPQYKKDDGVALRNHADIILQSEKLFALIDKALITTAMKSS</sequence>
<organism evidence="3 4">
    <name type="scientific">Adineta steineri</name>
    <dbReference type="NCBI Taxonomy" id="433720"/>
    <lineage>
        <taxon>Eukaryota</taxon>
        <taxon>Metazoa</taxon>
        <taxon>Spiralia</taxon>
        <taxon>Gnathifera</taxon>
        <taxon>Rotifera</taxon>
        <taxon>Eurotatoria</taxon>
        <taxon>Bdelloidea</taxon>
        <taxon>Adinetida</taxon>
        <taxon>Adinetidae</taxon>
        <taxon>Adineta</taxon>
    </lineage>
</organism>
<dbReference type="AlphaFoldDB" id="A0A819VUH8"/>
<dbReference type="Proteomes" id="UP000663881">
    <property type="component" value="Unassembled WGS sequence"/>
</dbReference>
<accession>A0A819VUH8</accession>
<evidence type="ECO:0000256" key="1">
    <source>
        <dbReference type="SAM" id="Phobius"/>
    </source>
</evidence>
<gene>
    <name evidence="3" type="ORF">OKA104_LOCUS36360</name>
</gene>
<keyword evidence="1" id="KW-0812">Transmembrane</keyword>
<dbReference type="GO" id="GO:0016757">
    <property type="term" value="F:glycosyltransferase activity"/>
    <property type="evidence" value="ECO:0007669"/>
    <property type="project" value="InterPro"/>
</dbReference>
<keyword evidence="1" id="KW-0472">Membrane</keyword>
<evidence type="ECO:0000313" key="4">
    <source>
        <dbReference type="Proteomes" id="UP000663881"/>
    </source>
</evidence>
<feature type="domain" description="Glycosyltransferase 61 catalytic" evidence="2">
    <location>
        <begin position="304"/>
        <end position="394"/>
    </location>
</feature>
<proteinExistence type="predicted"/>
<dbReference type="Pfam" id="PF04577">
    <property type="entry name" value="Glyco_transf_61"/>
    <property type="match status" value="1"/>
</dbReference>
<keyword evidence="1" id="KW-1133">Transmembrane helix</keyword>
<name>A0A819VUH8_9BILA</name>
<dbReference type="EMBL" id="CAJOAY010005620">
    <property type="protein sequence ID" value="CAF4113872.1"/>
    <property type="molecule type" value="Genomic_DNA"/>
</dbReference>
<reference evidence="3" key="1">
    <citation type="submission" date="2021-02" db="EMBL/GenBank/DDBJ databases">
        <authorList>
            <person name="Nowell W R."/>
        </authorList>
    </citation>
    <scope>NUCLEOTIDE SEQUENCE</scope>
</reference>
<dbReference type="InterPro" id="IPR049625">
    <property type="entry name" value="Glyco_transf_61_cat"/>
</dbReference>
<feature type="transmembrane region" description="Helical" evidence="1">
    <location>
        <begin position="12"/>
        <end position="29"/>
    </location>
</feature>
<comment type="caution">
    <text evidence="3">The sequence shown here is derived from an EMBL/GenBank/DDBJ whole genome shotgun (WGS) entry which is preliminary data.</text>
</comment>
<evidence type="ECO:0000313" key="3">
    <source>
        <dbReference type="EMBL" id="CAF4113872.1"/>
    </source>
</evidence>
<evidence type="ECO:0000259" key="2">
    <source>
        <dbReference type="Pfam" id="PF04577"/>
    </source>
</evidence>
<protein>
    <recommendedName>
        <fullName evidence="2">Glycosyltransferase 61 catalytic domain-containing protein</fullName>
    </recommendedName>
</protein>